<reference evidence="2" key="1">
    <citation type="submission" date="2016-10" db="EMBL/GenBank/DDBJ databases">
        <authorList>
            <person name="Varghese N."/>
            <person name="Submissions S."/>
        </authorList>
    </citation>
    <scope>NUCLEOTIDE SEQUENCE [LARGE SCALE GENOMIC DNA]</scope>
    <source>
        <strain evidence="2">ATCC 25963</strain>
    </source>
</reference>
<name>A0A1I1T6X2_9BACT</name>
<organism evidence="1 2">
    <name type="scientific">Nannocystis exedens</name>
    <dbReference type="NCBI Taxonomy" id="54"/>
    <lineage>
        <taxon>Bacteria</taxon>
        <taxon>Pseudomonadati</taxon>
        <taxon>Myxococcota</taxon>
        <taxon>Polyangia</taxon>
        <taxon>Nannocystales</taxon>
        <taxon>Nannocystaceae</taxon>
        <taxon>Nannocystis</taxon>
    </lineage>
</organism>
<evidence type="ECO:0000313" key="1">
    <source>
        <dbReference type="EMBL" id="SFD52033.1"/>
    </source>
</evidence>
<dbReference type="Proteomes" id="UP000199400">
    <property type="component" value="Unassembled WGS sequence"/>
</dbReference>
<accession>A0A1I1T6X2</accession>
<dbReference type="RefSeq" id="WP_143140156.1">
    <property type="nucleotide sequence ID" value="NZ_FOMX01000002.1"/>
</dbReference>
<gene>
    <name evidence="1" type="ORF">SAMN02745121_00400</name>
</gene>
<evidence type="ECO:0000313" key="2">
    <source>
        <dbReference type="Proteomes" id="UP000199400"/>
    </source>
</evidence>
<dbReference type="STRING" id="54.SAMN02745121_00400"/>
<sequence length="480" mass="52740">MSLWTARASAQEVLIEADASPRPPEYQVRKVHGDIRFGAGFGFVAEDPIFSAEPSFGLDLRDIAPVQLRLGAPVHIRMYDRDPEQGPVVRNTEWDEAGDYLAILQRLQYSGDYVFGREGRVLIDLRVGDLQRVQVGHGSLVRGYANSLDLDRRRSGVDLDARIEGLLLEHPAGAEIAFVAGDLAGQQIFGTRIAADWAGAALGFSVFGDPYAPRTLVPWDGRPDALTVDSKNRLQTTGSLGAMAMGLDLSYRWTDRWRFLVTPYLDLNLMPGLGKGMHLGLDTEFILGRRRRARLGVVAELTVGDRGYDPTYFDVFYTMQRMQAQFVAYPGDLPADFATTALPKYSFVLQNDLSGVGGYGAIRFAHDDGAFFETGYRYRPGPLGHTWETRLGVDLEVVQLSLLHAHRGKLGFDIIDPAGSLARFDLNVPVLRWLDVFAQAGFQYQVRRAPGETAAARQPAGGFVGGGGLMLLGVAGKFGW</sequence>
<keyword evidence="2" id="KW-1185">Reference proteome</keyword>
<protein>
    <submittedName>
        <fullName evidence="1">Uncharacterized protein</fullName>
    </submittedName>
</protein>
<dbReference type="EMBL" id="FOMX01000002">
    <property type="protein sequence ID" value="SFD52033.1"/>
    <property type="molecule type" value="Genomic_DNA"/>
</dbReference>
<proteinExistence type="predicted"/>
<dbReference type="AlphaFoldDB" id="A0A1I1T6X2"/>